<organism evidence="1 2">
    <name type="scientific">Halopenitus persicus</name>
    <dbReference type="NCBI Taxonomy" id="1048396"/>
    <lineage>
        <taxon>Archaea</taxon>
        <taxon>Methanobacteriati</taxon>
        <taxon>Methanobacteriota</taxon>
        <taxon>Stenosarchaea group</taxon>
        <taxon>Halobacteria</taxon>
        <taxon>Halobacteriales</taxon>
        <taxon>Haloferacaceae</taxon>
        <taxon>Halopenitus</taxon>
    </lineage>
</organism>
<name>A0A1H3LI73_9EURY</name>
<dbReference type="EMBL" id="FNPC01000007">
    <property type="protein sequence ID" value="SDY64093.1"/>
    <property type="molecule type" value="Genomic_DNA"/>
</dbReference>
<dbReference type="Proteomes" id="UP000199079">
    <property type="component" value="Unassembled WGS sequence"/>
</dbReference>
<dbReference type="RefSeq" id="WP_092733696.1">
    <property type="nucleotide sequence ID" value="NZ_FNPC01000007.1"/>
</dbReference>
<dbReference type="OrthoDB" id="182774at2157"/>
<dbReference type="Pfam" id="PF06754">
    <property type="entry name" value="PhnG"/>
    <property type="match status" value="1"/>
</dbReference>
<proteinExistence type="predicted"/>
<accession>A0A1H3LI73</accession>
<dbReference type="GO" id="GO:0019634">
    <property type="term" value="P:organic phosphonate metabolic process"/>
    <property type="evidence" value="ECO:0007669"/>
    <property type="project" value="InterPro"/>
</dbReference>
<dbReference type="InterPro" id="IPR009609">
    <property type="entry name" value="Phosphonate_metab_PhnG"/>
</dbReference>
<dbReference type="GO" id="GO:0015716">
    <property type="term" value="P:organic phosphonate transport"/>
    <property type="evidence" value="ECO:0007669"/>
    <property type="project" value="InterPro"/>
</dbReference>
<dbReference type="AlphaFoldDB" id="A0A1H3LI73"/>
<sequence length="152" mass="16253">MNDTDETTLEDRTARFERIAASETATLLDGAEAVLDGETDVRVVQSPSPKLVMQRATDPVSGQPFNLGEVLVTTSEVELSDVKGFAMVPGKAERKALAGAVVDAAVAADHPVSRDLRAALADDAANRAERRQRAWAESRATTVDFDVMEDPA</sequence>
<evidence type="ECO:0000313" key="1">
    <source>
        <dbReference type="EMBL" id="SDY64093.1"/>
    </source>
</evidence>
<keyword evidence="2" id="KW-1185">Reference proteome</keyword>
<dbReference type="NCBIfam" id="TIGR03293">
    <property type="entry name" value="PhnG_redo"/>
    <property type="match status" value="1"/>
</dbReference>
<protein>
    <submittedName>
        <fullName evidence="1">Alpha-D-ribose 1-methylphosphonate 5-triphosphate synthase subunit PhnG</fullName>
    </submittedName>
</protein>
<reference evidence="2" key="1">
    <citation type="submission" date="2016-10" db="EMBL/GenBank/DDBJ databases">
        <authorList>
            <person name="Varghese N."/>
            <person name="Submissions S."/>
        </authorList>
    </citation>
    <scope>NUCLEOTIDE SEQUENCE [LARGE SCALE GENOMIC DNA]</scope>
    <source>
        <strain evidence="2">DC30,IBRC 10041,KCTC 4046</strain>
    </source>
</reference>
<evidence type="ECO:0000313" key="2">
    <source>
        <dbReference type="Proteomes" id="UP000199079"/>
    </source>
</evidence>
<gene>
    <name evidence="1" type="ORF">SAMN05216564_10799</name>
</gene>